<protein>
    <submittedName>
        <fullName evidence="1">Uncharacterized protein</fullName>
    </submittedName>
</protein>
<organism evidence="1 2">
    <name type="scientific">Taenia crassiceps</name>
    <dbReference type="NCBI Taxonomy" id="6207"/>
    <lineage>
        <taxon>Eukaryota</taxon>
        <taxon>Metazoa</taxon>
        <taxon>Spiralia</taxon>
        <taxon>Lophotrochozoa</taxon>
        <taxon>Platyhelminthes</taxon>
        <taxon>Cestoda</taxon>
        <taxon>Eucestoda</taxon>
        <taxon>Cyclophyllidea</taxon>
        <taxon>Taeniidae</taxon>
        <taxon>Taenia</taxon>
    </lineage>
</organism>
<name>A0ABR4Q2G9_9CEST</name>
<evidence type="ECO:0000313" key="2">
    <source>
        <dbReference type="Proteomes" id="UP001651158"/>
    </source>
</evidence>
<evidence type="ECO:0000313" key="1">
    <source>
        <dbReference type="EMBL" id="KAL5103849.1"/>
    </source>
</evidence>
<comment type="caution">
    <text evidence="1">The sequence shown here is derived from an EMBL/GenBank/DDBJ whole genome shotgun (WGS) entry which is preliminary data.</text>
</comment>
<sequence length="73" mass="8087">MRARYLARLEEGSDANSTVVIHRSRLRGDFVAVHQLGEIVTSYTKVSGTVRVTRTEFAAAMDKVCTRNLSKCG</sequence>
<dbReference type="EMBL" id="JAKROA010000015">
    <property type="protein sequence ID" value="KAL5103849.1"/>
    <property type="molecule type" value="Genomic_DNA"/>
</dbReference>
<reference evidence="1 2" key="1">
    <citation type="journal article" date="2022" name="Front. Cell. Infect. Microbiol.">
        <title>The Genomes of Two Strains of Taenia crassiceps the Animal Model for the Study of Human Cysticercosis.</title>
        <authorList>
            <person name="Bobes R.J."/>
            <person name="Estrada K."/>
            <person name="Rios-Valencia D.G."/>
            <person name="Calderon-Gallegos A."/>
            <person name="de la Torre P."/>
            <person name="Carrero J.C."/>
            <person name="Sanchez-Flores A."/>
            <person name="Laclette J.P."/>
        </authorList>
    </citation>
    <scope>NUCLEOTIDE SEQUENCE [LARGE SCALE GENOMIC DNA]</scope>
    <source>
        <strain evidence="1">WFUcys</strain>
    </source>
</reference>
<keyword evidence="2" id="KW-1185">Reference proteome</keyword>
<gene>
    <name evidence="1" type="ORF">TcWFU_002075</name>
</gene>
<accession>A0ABR4Q2G9</accession>
<dbReference type="Proteomes" id="UP001651158">
    <property type="component" value="Unassembled WGS sequence"/>
</dbReference>
<proteinExistence type="predicted"/>